<comment type="subcellular location">
    <subcellularLocation>
        <location evidence="6">Cell membrane</location>
        <topology evidence="6">Multi-pass membrane protein</topology>
    </subcellularLocation>
    <subcellularLocation>
        <location evidence="1">Membrane</location>
        <topology evidence="1">Multi-pass membrane protein</topology>
    </subcellularLocation>
</comment>
<feature type="compositionally biased region" description="Polar residues" evidence="7">
    <location>
        <begin position="111"/>
        <end position="120"/>
    </location>
</feature>
<keyword evidence="3 6" id="KW-0812">Transmembrane</keyword>
<feature type="transmembrane region" description="Helical" evidence="6">
    <location>
        <begin position="349"/>
        <end position="371"/>
    </location>
</feature>
<accession>K0TLM6</accession>
<comment type="function">
    <text evidence="6">Choline transporter.</text>
</comment>
<feature type="compositionally biased region" description="Polar residues" evidence="7">
    <location>
        <begin position="207"/>
        <end position="227"/>
    </location>
</feature>
<feature type="transmembrane region" description="Helical" evidence="6">
    <location>
        <begin position="274"/>
        <end position="294"/>
    </location>
</feature>
<evidence type="ECO:0000313" key="9">
    <source>
        <dbReference type="Proteomes" id="UP000266841"/>
    </source>
</evidence>
<feature type="transmembrane region" description="Helical" evidence="6">
    <location>
        <begin position="446"/>
        <end position="467"/>
    </location>
</feature>
<evidence type="ECO:0000256" key="4">
    <source>
        <dbReference type="ARBA" id="ARBA00022989"/>
    </source>
</evidence>
<evidence type="ECO:0000256" key="5">
    <source>
        <dbReference type="ARBA" id="ARBA00023136"/>
    </source>
</evidence>
<dbReference type="PANTHER" id="PTHR12385">
    <property type="entry name" value="CHOLINE TRANSPORTER-LIKE (SLC FAMILY 44)"/>
    <property type="match status" value="1"/>
</dbReference>
<dbReference type="EMBL" id="AGNL01002932">
    <property type="protein sequence ID" value="EJK75441.1"/>
    <property type="molecule type" value="Genomic_DNA"/>
</dbReference>
<feature type="region of interest" description="Disordered" evidence="7">
    <location>
        <begin position="97"/>
        <end position="123"/>
    </location>
</feature>
<dbReference type="eggNOG" id="KOG1362">
    <property type="taxonomic scope" value="Eukaryota"/>
</dbReference>
<feature type="compositionally biased region" description="Polar residues" evidence="7">
    <location>
        <begin position="176"/>
        <end position="187"/>
    </location>
</feature>
<keyword evidence="5 6" id="KW-0472">Membrane</keyword>
<feature type="region of interest" description="Disordered" evidence="7">
    <location>
        <begin position="137"/>
        <end position="237"/>
    </location>
</feature>
<dbReference type="PANTHER" id="PTHR12385:SF4">
    <property type="entry name" value="PROTEIN PNS1"/>
    <property type="match status" value="1"/>
</dbReference>
<evidence type="ECO:0000256" key="3">
    <source>
        <dbReference type="ARBA" id="ARBA00022692"/>
    </source>
</evidence>
<name>K0TLM6_THAOC</name>
<comment type="caution">
    <text evidence="8">The sequence shown here is derived from an EMBL/GenBank/DDBJ whole genome shotgun (WGS) entry which is preliminary data.</text>
</comment>
<evidence type="ECO:0000256" key="1">
    <source>
        <dbReference type="ARBA" id="ARBA00004141"/>
    </source>
</evidence>
<evidence type="ECO:0000256" key="2">
    <source>
        <dbReference type="ARBA" id="ARBA00007168"/>
    </source>
</evidence>
<evidence type="ECO:0000256" key="6">
    <source>
        <dbReference type="RuleBase" id="RU368066"/>
    </source>
</evidence>
<dbReference type="OMA" id="CTADITI"/>
<dbReference type="InterPro" id="IPR007603">
    <property type="entry name" value="Choline_transptr-like"/>
</dbReference>
<gene>
    <name evidence="8" type="ORF">THAOC_02832</name>
</gene>
<feature type="transmembrane region" description="Helical" evidence="6">
    <location>
        <begin position="692"/>
        <end position="715"/>
    </location>
</feature>
<evidence type="ECO:0000313" key="8">
    <source>
        <dbReference type="EMBL" id="EJK75441.1"/>
    </source>
</evidence>
<feature type="transmembrane region" description="Helical" evidence="6">
    <location>
        <begin position="487"/>
        <end position="506"/>
    </location>
</feature>
<dbReference type="Pfam" id="PF04515">
    <property type="entry name" value="Choline_transpo"/>
    <property type="match status" value="2"/>
</dbReference>
<dbReference type="GO" id="GO:0005886">
    <property type="term" value="C:plasma membrane"/>
    <property type="evidence" value="ECO:0007669"/>
    <property type="project" value="UniProtKB-SubCell"/>
</dbReference>
<dbReference type="AlphaFoldDB" id="K0TLM6"/>
<protein>
    <recommendedName>
        <fullName evidence="6">Choline transporter-like protein</fullName>
    </recommendedName>
</protein>
<feature type="transmembrane region" description="Helical" evidence="6">
    <location>
        <begin position="404"/>
        <end position="425"/>
    </location>
</feature>
<evidence type="ECO:0000256" key="7">
    <source>
        <dbReference type="SAM" id="MobiDB-lite"/>
    </source>
</evidence>
<dbReference type="Proteomes" id="UP000266841">
    <property type="component" value="Unassembled WGS sequence"/>
</dbReference>
<dbReference type="GO" id="GO:0022857">
    <property type="term" value="F:transmembrane transporter activity"/>
    <property type="evidence" value="ECO:0007669"/>
    <property type="project" value="UniProtKB-UniRule"/>
</dbReference>
<comment type="similarity">
    <text evidence="2 6">Belongs to the CTL (choline transporter-like) family.</text>
</comment>
<dbReference type="OrthoDB" id="45106at2759"/>
<proteinExistence type="inferred from homology"/>
<reference evidence="8 9" key="1">
    <citation type="journal article" date="2012" name="Genome Biol.">
        <title>Genome and low-iron response of an oceanic diatom adapted to chronic iron limitation.</title>
        <authorList>
            <person name="Lommer M."/>
            <person name="Specht M."/>
            <person name="Roy A.S."/>
            <person name="Kraemer L."/>
            <person name="Andreson R."/>
            <person name="Gutowska M.A."/>
            <person name="Wolf J."/>
            <person name="Bergner S.V."/>
            <person name="Schilhabel M.B."/>
            <person name="Klostermeier U.C."/>
            <person name="Beiko R.G."/>
            <person name="Rosenstiel P."/>
            <person name="Hippler M."/>
            <person name="Laroche J."/>
        </authorList>
    </citation>
    <scope>NUCLEOTIDE SEQUENCE [LARGE SCALE GENOMIC DNA]</scope>
    <source>
        <strain evidence="8 9">CCMP1005</strain>
    </source>
</reference>
<keyword evidence="4 6" id="KW-1133">Transmembrane helix</keyword>
<feature type="transmembrane region" description="Helical" evidence="6">
    <location>
        <begin position="730"/>
        <end position="752"/>
    </location>
</feature>
<feature type="transmembrane region" description="Helical" evidence="6">
    <location>
        <begin position="378"/>
        <end position="398"/>
    </location>
</feature>
<keyword evidence="9" id="KW-1185">Reference proteome</keyword>
<sequence>MMLDRTTSEAQPLFSSYSSCNDLTYSDESDDDFELGIGSSDQVSPETQALLDQIQNSILFPAQEPNREQSHLVHPLARGESLHSELDEQSYLAYSLSTGGGGEDEKALSVSYGSTNSDSAQFDLKPKNSSAVIFRPPSVVFDPPIRPSSPLPDISEHKEASESESSGGQEFRSVPQDGTTACGQQPHSVKPGLGYPYTPQPDLASESPVTSATVDSPPDSSNGPNRQTIDEKERKRLRRHKRLIRIRKAAEARENAVREVRGVDQAPTSCNDAVFAFMFLCQFLLVSMSALAFLPSALQSPHDSDVSNDVGDFNPFEGLQVDDIIIMDEAREVNMPQDRMVSHIDYLNVIQLACIASGYAVLCSLLTLGFMVMLSKNLLHVALVFTMLASVSWTVIGLSLKSHWVISMMGLAFMVWSCVYTLVSWDRIPFAATNLSVALMGMRSTLDILLLGMCIVTSMFLYTVMWLCAAIGTYDYISDEEGVSNDWLGVIVVLFGFSYVWTFQVIKVRINGSCLISSLALTYGLRSSEIAQALSQATVAGIIGRWWELSEDEIHPLCSNALSSSLLKIGANSFGSICLGGLIVMPCMTIVRLYALCQQVQFKLEQLTQRPIPISRSISENTTRSDVSLMAIFPQDCCTGRIKVPSPSVRAHVNQWSFTYIGLYAYTFFESGSKASELFEARGWTDAVSDDLVSTVVTMSSIIIGGGTACLGSIVEEADGLSLTTLNKPITTAFLICLFCGFTISSAFLSIVEGAINGEDDRV</sequence>
<organism evidence="8 9">
    <name type="scientific">Thalassiosira oceanica</name>
    <name type="common">Marine diatom</name>
    <dbReference type="NCBI Taxonomy" id="159749"/>
    <lineage>
        <taxon>Eukaryota</taxon>
        <taxon>Sar</taxon>
        <taxon>Stramenopiles</taxon>
        <taxon>Ochrophyta</taxon>
        <taxon>Bacillariophyta</taxon>
        <taxon>Coscinodiscophyceae</taxon>
        <taxon>Thalassiosirophycidae</taxon>
        <taxon>Thalassiosirales</taxon>
        <taxon>Thalassiosiraceae</taxon>
        <taxon>Thalassiosira</taxon>
    </lineage>
</organism>